<comment type="caution">
    <text evidence="1">The sequence shown here is derived from an EMBL/GenBank/DDBJ whole genome shotgun (WGS) entry which is preliminary data.</text>
</comment>
<accession>A0ABS7DM95</accession>
<proteinExistence type="predicted"/>
<name>A0ABS7DM95_9FIRM</name>
<organism evidence="1 2">
    <name type="scientific">Caproiciproducens faecalis</name>
    <dbReference type="NCBI Taxonomy" id="2820301"/>
    <lineage>
        <taxon>Bacteria</taxon>
        <taxon>Bacillati</taxon>
        <taxon>Bacillota</taxon>
        <taxon>Clostridia</taxon>
        <taxon>Eubacteriales</taxon>
        <taxon>Acutalibacteraceae</taxon>
        <taxon>Caproiciproducens</taxon>
    </lineage>
</organism>
<keyword evidence="2" id="KW-1185">Reference proteome</keyword>
<reference evidence="1 2" key="1">
    <citation type="submission" date="2021-03" db="EMBL/GenBank/DDBJ databases">
        <title>Caproiciproducens sp. nov. isolated from feces of cow.</title>
        <authorList>
            <person name="Choi J.-Y."/>
        </authorList>
    </citation>
    <scope>NUCLEOTIDE SEQUENCE [LARGE SCALE GENOMIC DNA]</scope>
    <source>
        <strain evidence="1 2">AGMB10547</strain>
    </source>
</reference>
<dbReference type="EMBL" id="JAGFNZ010000002">
    <property type="protein sequence ID" value="MBW7572422.1"/>
    <property type="molecule type" value="Genomic_DNA"/>
</dbReference>
<protein>
    <submittedName>
        <fullName evidence="1">Uncharacterized protein</fullName>
    </submittedName>
</protein>
<evidence type="ECO:0000313" key="1">
    <source>
        <dbReference type="EMBL" id="MBW7572422.1"/>
    </source>
</evidence>
<dbReference type="Proteomes" id="UP000719942">
    <property type="component" value="Unassembled WGS sequence"/>
</dbReference>
<dbReference type="RefSeq" id="WP_219964827.1">
    <property type="nucleotide sequence ID" value="NZ_JAGFNZ010000002.1"/>
</dbReference>
<sequence>MKKQTTEIRGTFVINKEAKSWTPEVAARAVFGMSLEDLIKDIRENRGGKYDDLYI</sequence>
<evidence type="ECO:0000313" key="2">
    <source>
        <dbReference type="Proteomes" id="UP000719942"/>
    </source>
</evidence>
<gene>
    <name evidence="1" type="ORF">J5W02_06305</name>
</gene>